<gene>
    <name evidence="1" type="ORF">BB934_02985</name>
</gene>
<name>A0A1B2EBI1_9HYPH</name>
<dbReference type="EMBL" id="CP016616">
    <property type="protein sequence ID" value="ANY77315.1"/>
    <property type="molecule type" value="Genomic_DNA"/>
</dbReference>
<dbReference type="OrthoDB" id="9816539at2"/>
<protein>
    <submittedName>
        <fullName evidence="1">Uncharacterized protein</fullName>
    </submittedName>
</protein>
<reference evidence="1" key="1">
    <citation type="submission" date="2016-07" db="EMBL/GenBank/DDBJ databases">
        <title>Microvirga ossetica sp. nov. a new species of rhizobia isolated from root nodules of the legume species Vicia alpestris Steven originated from North Ossetia region in the Caucasus.</title>
        <authorList>
            <person name="Safronova V.I."/>
            <person name="Kuznetsova I.G."/>
            <person name="Sazanova A.L."/>
            <person name="Belimov A."/>
            <person name="Andronov E."/>
            <person name="Osledkin Y.S."/>
            <person name="Onishchuk O.P."/>
            <person name="Kurchak O.N."/>
            <person name="Shaposhnikov A.I."/>
            <person name="Willems A."/>
            <person name="Tikhonovich I.A."/>
        </authorList>
    </citation>
    <scope>NUCLEOTIDE SEQUENCE [LARGE SCALE GENOMIC DNA]</scope>
    <source>
        <strain evidence="1">V5/3M</strain>
    </source>
</reference>
<evidence type="ECO:0000313" key="1">
    <source>
        <dbReference type="EMBL" id="ANY77315.1"/>
    </source>
</evidence>
<accession>A0A1B2EBI1</accession>
<sequence length="63" mass="6883">MRLKLWLHRAFALADEVVTLAASTLAHKRHALKRSLEAILAAPTACDLARDLRTSSGEPAISF</sequence>
<organism evidence="1">
    <name type="scientific">Microvirga ossetica</name>
    <dbReference type="NCBI Taxonomy" id="1882682"/>
    <lineage>
        <taxon>Bacteria</taxon>
        <taxon>Pseudomonadati</taxon>
        <taxon>Pseudomonadota</taxon>
        <taxon>Alphaproteobacteria</taxon>
        <taxon>Hyphomicrobiales</taxon>
        <taxon>Methylobacteriaceae</taxon>
        <taxon>Microvirga</taxon>
    </lineage>
</organism>
<dbReference type="AlphaFoldDB" id="A0A1B2EBI1"/>
<dbReference type="KEGG" id="moc:BB934_02985"/>
<proteinExistence type="predicted"/>